<dbReference type="SUPFAM" id="SSF53098">
    <property type="entry name" value="Ribonuclease H-like"/>
    <property type="match status" value="1"/>
</dbReference>
<dbReference type="RefSeq" id="WP_379594664.1">
    <property type="nucleotide sequence ID" value="NZ_JBHTKK010000059.1"/>
</dbReference>
<accession>A0ABW3NNZ6</accession>
<evidence type="ECO:0000259" key="1">
    <source>
        <dbReference type="Pfam" id="PF13701"/>
    </source>
</evidence>
<comment type="caution">
    <text evidence="2">The sequence shown here is derived from an EMBL/GenBank/DDBJ whole genome shotgun (WGS) entry which is preliminary data.</text>
</comment>
<dbReference type="NCBIfam" id="NF033539">
    <property type="entry name" value="transpos_IS1380"/>
    <property type="match status" value="1"/>
</dbReference>
<feature type="non-terminal residue" evidence="2">
    <location>
        <position position="438"/>
    </location>
</feature>
<dbReference type="InterPro" id="IPR047960">
    <property type="entry name" value="Transpos_IS1380"/>
</dbReference>
<gene>
    <name evidence="2" type="ORF">ACFQ19_20205</name>
</gene>
<dbReference type="InterPro" id="IPR012337">
    <property type="entry name" value="RNaseH-like_sf"/>
</dbReference>
<organism evidence="2 3">
    <name type="scientific">Oceanobacillus locisalsi</name>
    <dbReference type="NCBI Taxonomy" id="546107"/>
    <lineage>
        <taxon>Bacteria</taxon>
        <taxon>Bacillati</taxon>
        <taxon>Bacillota</taxon>
        <taxon>Bacilli</taxon>
        <taxon>Bacillales</taxon>
        <taxon>Bacillaceae</taxon>
        <taxon>Oceanobacillus</taxon>
    </lineage>
</organism>
<reference evidence="3" key="1">
    <citation type="journal article" date="2019" name="Int. J. Syst. Evol. Microbiol.">
        <title>The Global Catalogue of Microorganisms (GCM) 10K type strain sequencing project: providing services to taxonomists for standard genome sequencing and annotation.</title>
        <authorList>
            <consortium name="The Broad Institute Genomics Platform"/>
            <consortium name="The Broad Institute Genome Sequencing Center for Infectious Disease"/>
            <person name="Wu L."/>
            <person name="Ma J."/>
        </authorList>
    </citation>
    <scope>NUCLEOTIDE SEQUENCE [LARGE SCALE GENOMIC DNA]</scope>
    <source>
        <strain evidence="3">CCUG 56608</strain>
    </source>
</reference>
<protein>
    <submittedName>
        <fullName evidence="2">IS1380 family transposase</fullName>
    </submittedName>
</protein>
<feature type="domain" description="Transposase DDE" evidence="1">
    <location>
        <begin position="9"/>
        <end position="436"/>
    </location>
</feature>
<dbReference type="EMBL" id="JBHTKK010000059">
    <property type="protein sequence ID" value="MFD1068301.1"/>
    <property type="molecule type" value="Genomic_DNA"/>
</dbReference>
<dbReference type="Pfam" id="PF13701">
    <property type="entry name" value="DDE_Tnp_1_4"/>
    <property type="match status" value="1"/>
</dbReference>
<proteinExistence type="predicted"/>
<name>A0ABW3NNZ6_9BACI</name>
<evidence type="ECO:0000313" key="3">
    <source>
        <dbReference type="Proteomes" id="UP001597041"/>
    </source>
</evidence>
<sequence length="438" mass="50266">MATLPHITLDFNRKIKLSHDGGELSSDTGQMIFREFDEKIGFSATLAAYLQLIDERRYYVHANEDLLRQKIYQLIAGYTEDDAADALIHDPIFTQIMGKDALASQPSLSRFLERFDSSSITSLLQANQALLDKMHTHRESDAIILDLDSTHADTYGKQEQSAYNAHYGTIGFHPMVAFDGVTSDFLKSELRPGNVYTSNGVVDFVRPLIEHYNENFPWMTPFLRADSGFAVPALYDLCEKESVSYVIRLKSNAKLQRLADELHPASAFKDMSKSECYFEENEYQAKSWKKARKIIIQSVRPAGEMFFTHSFFVTNLSDVFSPQVIVQSYQRRGTMENYIKEAKNGFDLDRMSSHSFQANEARMMLSLLAYNLTNWLRTLCFPEGQQQMQIQTIRTRIIKVASKLVTSGRSFYFKLASSFVYASFFWKVLRNVQQLQIE</sequence>
<evidence type="ECO:0000313" key="2">
    <source>
        <dbReference type="EMBL" id="MFD1068301.1"/>
    </source>
</evidence>
<keyword evidence="3" id="KW-1185">Reference proteome</keyword>
<dbReference type="InterPro" id="IPR025668">
    <property type="entry name" value="Tnp_DDE_dom"/>
</dbReference>
<dbReference type="Proteomes" id="UP001597041">
    <property type="component" value="Unassembled WGS sequence"/>
</dbReference>